<name>A0A7U9XWB3_9MOLU</name>
<dbReference type="GO" id="GO:0004540">
    <property type="term" value="F:RNA nuclease activity"/>
    <property type="evidence" value="ECO:0007669"/>
    <property type="project" value="InterPro"/>
</dbReference>
<dbReference type="Pfam" id="PF01936">
    <property type="entry name" value="NYN"/>
    <property type="match status" value="1"/>
</dbReference>
<proteinExistence type="predicted"/>
<dbReference type="InterPro" id="IPR025605">
    <property type="entry name" value="OST-HTH/LOTUS_dom"/>
</dbReference>
<reference evidence="1" key="1">
    <citation type="submission" date="2021-01" db="EMBL/GenBank/DDBJ databases">
        <title>Draft genome sequence of Acholeplasmataceae bacterium strain Mahy22.</title>
        <authorList>
            <person name="Watanabe M."/>
            <person name="Kojima H."/>
            <person name="Fukui M."/>
        </authorList>
    </citation>
    <scope>NUCLEOTIDE SEQUENCE</scope>
    <source>
        <strain evidence="1">Mahy22</strain>
    </source>
</reference>
<dbReference type="PROSITE" id="PS51644">
    <property type="entry name" value="HTH_OST"/>
    <property type="match status" value="1"/>
</dbReference>
<dbReference type="KEGG" id="manr:MPAN_013810"/>
<evidence type="ECO:0000313" key="2">
    <source>
        <dbReference type="Proteomes" id="UP000620133"/>
    </source>
</evidence>
<dbReference type="Pfam" id="PF12872">
    <property type="entry name" value="OST-HTH"/>
    <property type="match status" value="2"/>
</dbReference>
<protein>
    <submittedName>
        <fullName evidence="1">Uncharacterized protein</fullName>
    </submittedName>
</protein>
<dbReference type="CDD" id="cd10146">
    <property type="entry name" value="LabA_like_C"/>
    <property type="match status" value="1"/>
</dbReference>
<dbReference type="PANTHER" id="PTHR35811:SF1">
    <property type="entry name" value="HTH OST-TYPE DOMAIN-CONTAINING PROTEIN"/>
    <property type="match status" value="1"/>
</dbReference>
<dbReference type="InterPro" id="IPR021139">
    <property type="entry name" value="NYN"/>
</dbReference>
<dbReference type="Gene3D" id="3.40.50.1010">
    <property type="entry name" value="5'-nuclease"/>
    <property type="match status" value="1"/>
</dbReference>
<dbReference type="InterPro" id="IPR041966">
    <property type="entry name" value="LOTUS-like"/>
</dbReference>
<dbReference type="Gene3D" id="3.30.420.610">
    <property type="entry name" value="LOTUS domain-like"/>
    <property type="match status" value="1"/>
</dbReference>
<dbReference type="AlphaFoldDB" id="A0A7U9XWB3"/>
<keyword evidence="2" id="KW-1185">Reference proteome</keyword>
<dbReference type="CDD" id="cd11297">
    <property type="entry name" value="PIN_LabA-like_N_1"/>
    <property type="match status" value="1"/>
</dbReference>
<evidence type="ECO:0000313" key="1">
    <source>
        <dbReference type="EMBL" id="BCR36488.1"/>
    </source>
</evidence>
<dbReference type="RefSeq" id="WP_176239899.1">
    <property type="nucleotide sequence ID" value="NZ_AP024412.1"/>
</dbReference>
<accession>A0A7U9XWB3</accession>
<dbReference type="Proteomes" id="UP000620133">
    <property type="component" value="Chromosome"/>
</dbReference>
<dbReference type="EMBL" id="AP024412">
    <property type="protein sequence ID" value="BCR36488.1"/>
    <property type="molecule type" value="Genomic_DNA"/>
</dbReference>
<dbReference type="PANTHER" id="PTHR35811">
    <property type="entry name" value="SLR1870 PROTEIN"/>
    <property type="match status" value="1"/>
</dbReference>
<sequence length="303" mass="34651">MEANDYRIALLIDSENISAKYIKPVMHEIAKYGRIVIARFYGDISILSKDWHQTALNYAIKPMHQYNVASGKNAADMAMAIDALEMMYQEKVNTFFLITSDSDFTPLAMKLREGGMTVIGIGTEKKVTEAFKSACNEFKYFDYLEDEDEVSSEVDEDEENIEKVIKDIIIDHGNKMQLSDLGNMLRNRSSDFDVRKYGVKNLSSLVNTYSGLRTIQNDMVVEFKSGLSFDEISIKVFEIVSKQVNDKMLLTQLKLELEESFKDFNYKEFGFSQFGKFIASIKKVNVSNNWVKVVKSNGSKKHK</sequence>
<gene>
    <name evidence="1" type="ORF">MPAN_013810</name>
</gene>
<organism evidence="1 2">
    <name type="scientific">Mariniplasma anaerobium</name>
    <dbReference type="NCBI Taxonomy" id="2735436"/>
    <lineage>
        <taxon>Bacteria</taxon>
        <taxon>Bacillati</taxon>
        <taxon>Mycoplasmatota</taxon>
        <taxon>Mollicutes</taxon>
        <taxon>Acholeplasmatales</taxon>
        <taxon>Acholeplasmataceae</taxon>
        <taxon>Mariniplasma</taxon>
    </lineage>
</organism>